<feature type="domain" description="DUF397" evidence="1">
    <location>
        <begin position="11"/>
        <end position="67"/>
    </location>
</feature>
<protein>
    <recommendedName>
        <fullName evidence="1">DUF397 domain-containing protein</fullName>
    </recommendedName>
</protein>
<evidence type="ECO:0000313" key="2">
    <source>
        <dbReference type="EMBL" id="SEC47697.1"/>
    </source>
</evidence>
<sequence>MSTIPDLSGVEWVKSSYSGNGGGSCVEWAPKTATVVRVVPVRDSKNPNGPTLVFPPSSWASFISAVRGGEFHDA</sequence>
<evidence type="ECO:0000259" key="1">
    <source>
        <dbReference type="Pfam" id="PF04149"/>
    </source>
</evidence>
<organism evidence="2 3">
    <name type="scientific">Streptomyces melanosporofaciens</name>
    <dbReference type="NCBI Taxonomy" id="67327"/>
    <lineage>
        <taxon>Bacteria</taxon>
        <taxon>Bacillati</taxon>
        <taxon>Actinomycetota</taxon>
        <taxon>Actinomycetes</taxon>
        <taxon>Kitasatosporales</taxon>
        <taxon>Streptomycetaceae</taxon>
        <taxon>Streptomyces</taxon>
        <taxon>Streptomyces violaceusniger group</taxon>
    </lineage>
</organism>
<dbReference type="AlphaFoldDB" id="A0A1H4SU31"/>
<reference evidence="3" key="1">
    <citation type="submission" date="2016-10" db="EMBL/GenBank/DDBJ databases">
        <authorList>
            <person name="Varghese N."/>
            <person name="Submissions S."/>
        </authorList>
    </citation>
    <scope>NUCLEOTIDE SEQUENCE [LARGE SCALE GENOMIC DNA]</scope>
    <source>
        <strain evidence="3">DSM 40318</strain>
    </source>
</reference>
<evidence type="ECO:0000313" key="3">
    <source>
        <dbReference type="Proteomes" id="UP000198609"/>
    </source>
</evidence>
<keyword evidence="3" id="KW-1185">Reference proteome</keyword>
<accession>A0A1H4SU31</accession>
<gene>
    <name evidence="2" type="ORF">SAMN04490356_4301</name>
</gene>
<dbReference type="RefSeq" id="WP_093464116.1">
    <property type="nucleotide sequence ID" value="NZ_FNST01000002.1"/>
</dbReference>
<dbReference type="Pfam" id="PF04149">
    <property type="entry name" value="DUF397"/>
    <property type="match status" value="1"/>
</dbReference>
<dbReference type="Proteomes" id="UP000198609">
    <property type="component" value="Unassembled WGS sequence"/>
</dbReference>
<dbReference type="InterPro" id="IPR007278">
    <property type="entry name" value="DUF397"/>
</dbReference>
<dbReference type="EMBL" id="FNST01000002">
    <property type="protein sequence ID" value="SEC47697.1"/>
    <property type="molecule type" value="Genomic_DNA"/>
</dbReference>
<name>A0A1H4SU31_STRMJ</name>
<proteinExistence type="predicted"/>